<dbReference type="InterPro" id="IPR003148">
    <property type="entry name" value="RCK_N"/>
</dbReference>
<dbReference type="RefSeq" id="WP_185719307.1">
    <property type="nucleotide sequence ID" value="NZ_BAAAWI010000001.1"/>
</dbReference>
<sequence>MGEPRPSATVFLVMRRMRAPLITLIVIFAVGVLGLTLVPGRDELGAPHHMGFLDAFYFMSYTASTIGFGELPYPFTYAQRLWVTATIFLTVIGWAYAIGSLLALLRDRSFRQAVRTAHFSRKVARLREPFLLIAGYGVTGELLGRAFDRLGRRFVVLDIDRGRIEGLDLAPYRADVPGLAGDARDADRLTAAGLEHPWCAGVLALTNDDEANLTVTMAAALPRPDLPVVARTASPLVADRMRAFGTPTVVNPFAAFGRHLRIALRAPATYQLMTWLESGPGADLPPRGTPPRDGRWVVCGYGRFGRGLTDDLDAAGLEVTVIEPEPDGDEDRPVIVGDGSDPRVLAGADLGDAVGFVAATDNDAANLSLVAAARRANPDLFVAARQNRDAGAPLFRAMAVDALLVPTEVVAHEAYAQLSTPLLWRFLRAAPEHDDAWAAGLVDRLTALCGPRLQAIWKVRLDDAQAPALRGPLTTGVALGDLLRDPGARDERVCAVVLLVLRGDDADVAPGDDVALRAGDELLLVGHPSARRSLDRTLTDAVAAGYVLTGRREPGAWVWRRFAAARR</sequence>
<evidence type="ECO:0000313" key="5">
    <source>
        <dbReference type="Proteomes" id="UP000515728"/>
    </source>
</evidence>
<evidence type="ECO:0000256" key="1">
    <source>
        <dbReference type="ARBA" id="ARBA00004651"/>
    </source>
</evidence>
<dbReference type="InterPro" id="IPR036721">
    <property type="entry name" value="RCK_C_sf"/>
</dbReference>
<feature type="transmembrane region" description="Helical" evidence="2">
    <location>
        <begin position="50"/>
        <end position="69"/>
    </location>
</feature>
<dbReference type="PANTHER" id="PTHR43833:SF11">
    <property type="entry name" value="VOLTAGE-GATED POTASSIUM CHANNEL KCH"/>
    <property type="match status" value="1"/>
</dbReference>
<dbReference type="PROSITE" id="PS51201">
    <property type="entry name" value="RCK_N"/>
    <property type="match status" value="1"/>
</dbReference>
<keyword evidence="2" id="KW-0812">Transmembrane</keyword>
<dbReference type="GO" id="GO:0034220">
    <property type="term" value="P:monoatomic ion transmembrane transport"/>
    <property type="evidence" value="ECO:0007669"/>
    <property type="project" value="UniProtKB-KW"/>
</dbReference>
<dbReference type="SUPFAM" id="SSF51735">
    <property type="entry name" value="NAD(P)-binding Rossmann-fold domains"/>
    <property type="match status" value="2"/>
</dbReference>
<reference evidence="4 5" key="1">
    <citation type="submission" date="2020-08" db="EMBL/GenBank/DDBJ databases">
        <authorList>
            <person name="Mo P."/>
        </authorList>
    </citation>
    <scope>NUCLEOTIDE SEQUENCE [LARGE SCALE GENOMIC DNA]</scope>
    <source>
        <strain evidence="4 5">CGMCC 4.1532</strain>
    </source>
</reference>
<keyword evidence="5" id="KW-1185">Reference proteome</keyword>
<proteinExistence type="predicted"/>
<dbReference type="Proteomes" id="UP000515728">
    <property type="component" value="Chromosome"/>
</dbReference>
<protein>
    <submittedName>
        <fullName evidence="4">Potassium channel protein</fullName>
    </submittedName>
</protein>
<keyword evidence="2" id="KW-0472">Membrane</keyword>
<accession>A0A7G7MI90</accession>
<dbReference type="GO" id="GO:0006813">
    <property type="term" value="P:potassium ion transport"/>
    <property type="evidence" value="ECO:0007669"/>
    <property type="project" value="InterPro"/>
</dbReference>
<evidence type="ECO:0000259" key="3">
    <source>
        <dbReference type="PROSITE" id="PS51201"/>
    </source>
</evidence>
<dbReference type="InterPro" id="IPR036291">
    <property type="entry name" value="NAD(P)-bd_dom_sf"/>
</dbReference>
<dbReference type="InterPro" id="IPR050721">
    <property type="entry name" value="Trk_Ktr_HKT_K-transport"/>
</dbReference>
<dbReference type="Pfam" id="PF07885">
    <property type="entry name" value="Ion_trans_2"/>
    <property type="match status" value="1"/>
</dbReference>
<dbReference type="SUPFAM" id="SSF81324">
    <property type="entry name" value="Voltage-gated potassium channels"/>
    <property type="match status" value="1"/>
</dbReference>
<feature type="transmembrane region" description="Helical" evidence="2">
    <location>
        <begin position="20"/>
        <end position="38"/>
    </location>
</feature>
<keyword evidence="4" id="KW-0407">Ion channel</keyword>
<dbReference type="Pfam" id="PF02254">
    <property type="entry name" value="TrkA_N"/>
    <property type="match status" value="2"/>
</dbReference>
<evidence type="ECO:0000256" key="2">
    <source>
        <dbReference type="SAM" id="Phobius"/>
    </source>
</evidence>
<dbReference type="AlphaFoldDB" id="A0A7G7MI90"/>
<dbReference type="KEGG" id="ppel:H6H00_31600"/>
<dbReference type="InterPro" id="IPR013099">
    <property type="entry name" value="K_chnl_dom"/>
</dbReference>
<name>A0A7G7MI90_9PSEU</name>
<comment type="subcellular location">
    <subcellularLocation>
        <location evidence="1">Cell membrane</location>
        <topology evidence="1">Multi-pass membrane protein</topology>
    </subcellularLocation>
</comment>
<keyword evidence="4" id="KW-0813">Transport</keyword>
<gene>
    <name evidence="4" type="ORF">H6H00_31600</name>
</gene>
<dbReference type="Gene3D" id="1.10.287.70">
    <property type="match status" value="1"/>
</dbReference>
<feature type="transmembrane region" description="Helical" evidence="2">
    <location>
        <begin position="81"/>
        <end position="105"/>
    </location>
</feature>
<keyword evidence="2" id="KW-1133">Transmembrane helix</keyword>
<dbReference type="GO" id="GO:0005886">
    <property type="term" value="C:plasma membrane"/>
    <property type="evidence" value="ECO:0007669"/>
    <property type="project" value="UniProtKB-SubCell"/>
</dbReference>
<organism evidence="4 5">
    <name type="scientific">Pseudonocardia petroleophila</name>
    <dbReference type="NCBI Taxonomy" id="37331"/>
    <lineage>
        <taxon>Bacteria</taxon>
        <taxon>Bacillati</taxon>
        <taxon>Actinomycetota</taxon>
        <taxon>Actinomycetes</taxon>
        <taxon>Pseudonocardiales</taxon>
        <taxon>Pseudonocardiaceae</taxon>
        <taxon>Pseudonocardia</taxon>
    </lineage>
</organism>
<dbReference type="Gene3D" id="3.40.50.720">
    <property type="entry name" value="NAD(P)-binding Rossmann-like Domain"/>
    <property type="match status" value="2"/>
</dbReference>
<dbReference type="PANTHER" id="PTHR43833">
    <property type="entry name" value="POTASSIUM CHANNEL PROTEIN 2-RELATED-RELATED"/>
    <property type="match status" value="1"/>
</dbReference>
<dbReference type="SUPFAM" id="SSF116726">
    <property type="entry name" value="TrkA C-terminal domain-like"/>
    <property type="match status" value="1"/>
</dbReference>
<feature type="domain" description="RCK N-terminal" evidence="3">
    <location>
        <begin position="293"/>
        <end position="404"/>
    </location>
</feature>
<evidence type="ECO:0000313" key="4">
    <source>
        <dbReference type="EMBL" id="QNG52501.1"/>
    </source>
</evidence>
<dbReference type="EMBL" id="CP060131">
    <property type="protein sequence ID" value="QNG52501.1"/>
    <property type="molecule type" value="Genomic_DNA"/>
</dbReference>
<keyword evidence="4" id="KW-0406">Ion transport</keyword>